<dbReference type="InterPro" id="IPR001878">
    <property type="entry name" value="Znf_CCHC"/>
</dbReference>
<dbReference type="OrthoDB" id="2396460at2759"/>
<dbReference type="SUPFAM" id="SSF57756">
    <property type="entry name" value="Retrovirus zinc finger-like domains"/>
    <property type="match status" value="1"/>
</dbReference>
<dbReference type="InterPro" id="IPR036875">
    <property type="entry name" value="Znf_CCHC_sf"/>
</dbReference>
<evidence type="ECO:0000256" key="1">
    <source>
        <dbReference type="PROSITE-ProRule" id="PRU00047"/>
    </source>
</evidence>
<dbReference type="AlphaFoldDB" id="A0A397V0C4"/>
<feature type="domain" description="CCHC-type" evidence="3">
    <location>
        <begin position="128"/>
        <end position="144"/>
    </location>
</feature>
<feature type="compositionally biased region" description="Basic and acidic residues" evidence="2">
    <location>
        <begin position="96"/>
        <end position="107"/>
    </location>
</feature>
<dbReference type="PROSITE" id="PS50158">
    <property type="entry name" value="ZF_CCHC"/>
    <property type="match status" value="1"/>
</dbReference>
<keyword evidence="1" id="KW-0863">Zinc-finger</keyword>
<evidence type="ECO:0000313" key="4">
    <source>
        <dbReference type="EMBL" id="RIB14897.1"/>
    </source>
</evidence>
<accession>A0A397V0C4</accession>
<evidence type="ECO:0000256" key="2">
    <source>
        <dbReference type="SAM" id="MobiDB-lite"/>
    </source>
</evidence>
<protein>
    <recommendedName>
        <fullName evidence="3">CCHC-type domain-containing protein</fullName>
    </recommendedName>
</protein>
<dbReference type="GO" id="GO:0008270">
    <property type="term" value="F:zinc ion binding"/>
    <property type="evidence" value="ECO:0007669"/>
    <property type="project" value="UniProtKB-KW"/>
</dbReference>
<keyword evidence="1" id="KW-0479">Metal-binding</keyword>
<evidence type="ECO:0000259" key="3">
    <source>
        <dbReference type="PROSITE" id="PS50158"/>
    </source>
</evidence>
<proteinExistence type="predicted"/>
<dbReference type="GO" id="GO:0003676">
    <property type="term" value="F:nucleic acid binding"/>
    <property type="evidence" value="ECO:0007669"/>
    <property type="project" value="InterPro"/>
</dbReference>
<name>A0A397V0C4_9GLOM</name>
<dbReference type="EMBL" id="QKWP01000786">
    <property type="protein sequence ID" value="RIB14897.1"/>
    <property type="molecule type" value="Genomic_DNA"/>
</dbReference>
<sequence>MQDLCLDEQPYIMNDGTVQLKNGHLPCPSLFPMHQITKIRGDYVFSPEAVWFAVETGGESLRCLKKYLNDWFAEEKRLTDVNDNDKENFDSSQIKDPIEQQHRERPLVKQLKSNAEQPKNKKPTMQNKCSKCGVAGHYASTCKN</sequence>
<feature type="compositionally biased region" description="Polar residues" evidence="2">
    <location>
        <begin position="111"/>
        <end position="127"/>
    </location>
</feature>
<reference evidence="4 5" key="1">
    <citation type="submission" date="2018-06" db="EMBL/GenBank/DDBJ databases">
        <title>Comparative genomics reveals the genomic features of Rhizophagus irregularis, R. cerebriforme, R. diaphanum and Gigaspora rosea, and their symbiotic lifestyle signature.</title>
        <authorList>
            <person name="Morin E."/>
            <person name="San Clemente H."/>
            <person name="Chen E.C.H."/>
            <person name="De La Providencia I."/>
            <person name="Hainaut M."/>
            <person name="Kuo A."/>
            <person name="Kohler A."/>
            <person name="Murat C."/>
            <person name="Tang N."/>
            <person name="Roy S."/>
            <person name="Loubradou J."/>
            <person name="Henrissat B."/>
            <person name="Grigoriev I.V."/>
            <person name="Corradi N."/>
            <person name="Roux C."/>
            <person name="Martin F.M."/>
        </authorList>
    </citation>
    <scope>NUCLEOTIDE SEQUENCE [LARGE SCALE GENOMIC DNA]</scope>
    <source>
        <strain evidence="4 5">DAOM 194757</strain>
    </source>
</reference>
<organism evidence="4 5">
    <name type="scientific">Gigaspora rosea</name>
    <dbReference type="NCBI Taxonomy" id="44941"/>
    <lineage>
        <taxon>Eukaryota</taxon>
        <taxon>Fungi</taxon>
        <taxon>Fungi incertae sedis</taxon>
        <taxon>Mucoromycota</taxon>
        <taxon>Glomeromycotina</taxon>
        <taxon>Glomeromycetes</taxon>
        <taxon>Diversisporales</taxon>
        <taxon>Gigasporaceae</taxon>
        <taxon>Gigaspora</taxon>
    </lineage>
</organism>
<gene>
    <name evidence="4" type="ORF">C2G38_2321064</name>
</gene>
<keyword evidence="1" id="KW-0862">Zinc</keyword>
<feature type="region of interest" description="Disordered" evidence="2">
    <location>
        <begin position="82"/>
        <end position="127"/>
    </location>
</feature>
<evidence type="ECO:0000313" key="5">
    <source>
        <dbReference type="Proteomes" id="UP000266673"/>
    </source>
</evidence>
<comment type="caution">
    <text evidence="4">The sequence shown here is derived from an EMBL/GenBank/DDBJ whole genome shotgun (WGS) entry which is preliminary data.</text>
</comment>
<keyword evidence="5" id="KW-1185">Reference proteome</keyword>
<dbReference type="Proteomes" id="UP000266673">
    <property type="component" value="Unassembled WGS sequence"/>
</dbReference>